<gene>
    <name evidence="2" type="ORF">PY649_11910</name>
</gene>
<protein>
    <recommendedName>
        <fullName evidence="4">DUF2938 domain-containing protein</fullName>
    </recommendedName>
</protein>
<keyword evidence="1" id="KW-0812">Transmembrane</keyword>
<proteinExistence type="predicted"/>
<evidence type="ECO:0000313" key="3">
    <source>
        <dbReference type="Proteomes" id="UP001172645"/>
    </source>
</evidence>
<feature type="transmembrane region" description="Helical" evidence="1">
    <location>
        <begin position="132"/>
        <end position="152"/>
    </location>
</feature>
<dbReference type="InterPro" id="IPR046739">
    <property type="entry name" value="DUF6789"/>
</dbReference>
<accession>A0ABT7JXF0</accession>
<keyword evidence="3" id="KW-1185">Reference proteome</keyword>
<reference evidence="2" key="1">
    <citation type="submission" date="2023-06" db="EMBL/GenBank/DDBJ databases">
        <title>Phylogenetic Diversity of Rhizobium strains.</title>
        <authorList>
            <person name="Moura F.T."/>
            <person name="Helene L.C.F."/>
            <person name="Hungria M."/>
        </authorList>
    </citation>
    <scope>NUCLEOTIDE SEQUENCE</scope>
    <source>
        <strain evidence="2">CCGE526</strain>
    </source>
</reference>
<dbReference type="EMBL" id="JARFYM010000007">
    <property type="protein sequence ID" value="MDL2399604.1"/>
    <property type="molecule type" value="Genomic_DNA"/>
</dbReference>
<evidence type="ECO:0008006" key="4">
    <source>
        <dbReference type="Google" id="ProtNLM"/>
    </source>
</evidence>
<feature type="transmembrane region" description="Helical" evidence="1">
    <location>
        <begin position="63"/>
        <end position="88"/>
    </location>
</feature>
<dbReference type="Proteomes" id="UP001172645">
    <property type="component" value="Unassembled WGS sequence"/>
</dbReference>
<name>A0ABT7JXF0_9HYPH</name>
<feature type="transmembrane region" description="Helical" evidence="1">
    <location>
        <begin position="20"/>
        <end position="43"/>
    </location>
</feature>
<dbReference type="Pfam" id="PF20587">
    <property type="entry name" value="DUF6789"/>
    <property type="match status" value="1"/>
</dbReference>
<dbReference type="RefSeq" id="WP_285868591.1">
    <property type="nucleotide sequence ID" value="NZ_JARFYM010000007.1"/>
</dbReference>
<sequence>MNVRQFFHPTPMTLDVRAGLIAGFTATVVLSILMIAQSSAGLLPQLNPIEDIAHVAGQPAGTILSLLFGWIGHFVLGTIVWGIIYAAIQASLPGTPVVRGLIFGALAWLAMMIIFMPLAGHGLFALSLGGQAAVATLVLHLVYGAVLGVAYARVAHEWHPLG</sequence>
<keyword evidence="1" id="KW-1133">Transmembrane helix</keyword>
<organism evidence="2 3">
    <name type="scientific">Rhizobium mayense</name>
    <dbReference type="NCBI Taxonomy" id="1312184"/>
    <lineage>
        <taxon>Bacteria</taxon>
        <taxon>Pseudomonadati</taxon>
        <taxon>Pseudomonadota</taxon>
        <taxon>Alphaproteobacteria</taxon>
        <taxon>Hyphomicrobiales</taxon>
        <taxon>Rhizobiaceae</taxon>
        <taxon>Rhizobium/Agrobacterium group</taxon>
        <taxon>Rhizobium</taxon>
    </lineage>
</organism>
<evidence type="ECO:0000256" key="1">
    <source>
        <dbReference type="SAM" id="Phobius"/>
    </source>
</evidence>
<evidence type="ECO:0000313" key="2">
    <source>
        <dbReference type="EMBL" id="MDL2399604.1"/>
    </source>
</evidence>
<comment type="caution">
    <text evidence="2">The sequence shown here is derived from an EMBL/GenBank/DDBJ whole genome shotgun (WGS) entry which is preliminary data.</text>
</comment>
<feature type="transmembrane region" description="Helical" evidence="1">
    <location>
        <begin position="100"/>
        <end position="120"/>
    </location>
</feature>
<keyword evidence="1" id="KW-0472">Membrane</keyword>